<comment type="similarity">
    <text evidence="1">Belongs to the LysR transcriptional regulatory family.</text>
</comment>
<dbReference type="Pfam" id="PF03466">
    <property type="entry name" value="LysR_substrate"/>
    <property type="match status" value="1"/>
</dbReference>
<evidence type="ECO:0000313" key="5">
    <source>
        <dbReference type="EMBL" id="VVK17283.1"/>
    </source>
</evidence>
<dbReference type="CDD" id="cd05466">
    <property type="entry name" value="PBP2_LTTR_substrate"/>
    <property type="match status" value="1"/>
</dbReference>
<dbReference type="InterPro" id="IPR005119">
    <property type="entry name" value="LysR_subst-bd"/>
</dbReference>
<evidence type="ECO:0000256" key="3">
    <source>
        <dbReference type="ARBA" id="ARBA00023163"/>
    </source>
</evidence>
<proteinExistence type="inferred from homology"/>
<feature type="domain" description="LysR substrate-binding" evidence="4">
    <location>
        <begin position="10"/>
        <end position="181"/>
    </location>
</feature>
<reference evidence="5 6" key="1">
    <citation type="submission" date="2019-09" db="EMBL/GenBank/DDBJ databases">
        <authorList>
            <consortium name="Pathogen Informatics"/>
        </authorList>
    </citation>
    <scope>NUCLEOTIDE SEQUENCE [LARGE SCALE GENOMIC DNA]</scope>
    <source>
        <strain evidence="5 6">EuSCAPE_IL010</strain>
    </source>
</reference>
<dbReference type="EMBL" id="UJYZ02000027">
    <property type="protein sequence ID" value="VVK17283.1"/>
    <property type="molecule type" value="Genomic_DNA"/>
</dbReference>
<keyword evidence="6" id="KW-1185">Reference proteome</keyword>
<comment type="caution">
    <text evidence="5">The sequence shown here is derived from an EMBL/GenBank/DDBJ whole genome shotgun (WGS) entry which is preliminary data.</text>
</comment>
<name>A0ABY6X2D1_9ENTR</name>
<protein>
    <submittedName>
        <fullName evidence="5">Chromosome replication initiation inhibitor protein</fullName>
    </submittedName>
</protein>
<dbReference type="PANTHER" id="PTHR30126">
    <property type="entry name" value="HTH-TYPE TRANSCRIPTIONAL REGULATOR"/>
    <property type="match status" value="1"/>
</dbReference>
<organism evidence="5 6">
    <name type="scientific">Klebsiella quasivariicola</name>
    <dbReference type="NCBI Taxonomy" id="2026240"/>
    <lineage>
        <taxon>Bacteria</taxon>
        <taxon>Pseudomonadati</taxon>
        <taxon>Pseudomonadota</taxon>
        <taxon>Gammaproteobacteria</taxon>
        <taxon>Enterobacterales</taxon>
        <taxon>Enterobacteriaceae</taxon>
        <taxon>Klebsiella/Raoultella group</taxon>
        <taxon>Klebsiella</taxon>
        <taxon>Klebsiella pneumoniae complex</taxon>
    </lineage>
</organism>
<keyword evidence="3" id="KW-0804">Transcription</keyword>
<evidence type="ECO:0000313" key="6">
    <source>
        <dbReference type="Proteomes" id="UP000259400"/>
    </source>
</evidence>
<dbReference type="Proteomes" id="UP000259400">
    <property type="component" value="Unassembled WGS sequence"/>
</dbReference>
<evidence type="ECO:0000259" key="4">
    <source>
        <dbReference type="Pfam" id="PF03466"/>
    </source>
</evidence>
<evidence type="ECO:0000256" key="2">
    <source>
        <dbReference type="ARBA" id="ARBA00023015"/>
    </source>
</evidence>
<dbReference type="PANTHER" id="PTHR30126:SF39">
    <property type="entry name" value="HTH-TYPE TRANSCRIPTIONAL REGULATOR CYSL"/>
    <property type="match status" value="1"/>
</dbReference>
<accession>A0ABY6X2D1</accession>
<keyword evidence="2" id="KW-0805">Transcription regulation</keyword>
<gene>
    <name evidence="5" type="ORF">SAMEA3538468_04391</name>
</gene>
<evidence type="ECO:0000256" key="1">
    <source>
        <dbReference type="ARBA" id="ARBA00009437"/>
    </source>
</evidence>
<dbReference type="SUPFAM" id="SSF53850">
    <property type="entry name" value="Periplasmic binding protein-like II"/>
    <property type="match status" value="1"/>
</dbReference>
<sequence>MAPLMKEGYRLRFHTGNKQRIYSLLQEGSVDLAVTASMPDDRLYGYAHLLTERMLLVHSPRLTETLGTQPSAATLASVPLIAYDEELPLIRMVWTAMYQRAPDMQASFTIQDLRIIRDLVRDGHGWSVLPDYHCLDDLKSGRLVSVTKAETAPVNHLYLAWNKSNANNRRTAYVRDYILNAFPLN</sequence>
<dbReference type="Gene3D" id="3.40.190.10">
    <property type="entry name" value="Periplasmic binding protein-like II"/>
    <property type="match status" value="2"/>
</dbReference>